<gene>
    <name evidence="2" type="ORF">Micbo1qcDRAFT_218553</name>
</gene>
<evidence type="ECO:0000256" key="1">
    <source>
        <dbReference type="SAM" id="Phobius"/>
    </source>
</evidence>
<reference evidence="3" key="1">
    <citation type="submission" date="2016-02" db="EMBL/GenBank/DDBJ databases">
        <title>Draft genome sequence of Microdochium bolleyi, a fungal endophyte of beachgrass.</title>
        <authorList>
            <consortium name="DOE Joint Genome Institute"/>
            <person name="David A.S."/>
            <person name="May G."/>
            <person name="Haridas S."/>
            <person name="Lim J."/>
            <person name="Wang M."/>
            <person name="Labutti K."/>
            <person name="Lipzen A."/>
            <person name="Barry K."/>
            <person name="Grigoriev I.V."/>
        </authorList>
    </citation>
    <scope>NUCLEOTIDE SEQUENCE [LARGE SCALE GENOMIC DNA]</scope>
    <source>
        <strain evidence="3">J235TASD1</strain>
    </source>
</reference>
<name>A0A136IPG3_9PEZI</name>
<feature type="transmembrane region" description="Helical" evidence="1">
    <location>
        <begin position="83"/>
        <end position="103"/>
    </location>
</feature>
<feature type="transmembrane region" description="Helical" evidence="1">
    <location>
        <begin position="115"/>
        <end position="134"/>
    </location>
</feature>
<evidence type="ECO:0000313" key="3">
    <source>
        <dbReference type="Proteomes" id="UP000070501"/>
    </source>
</evidence>
<accession>A0A136IPG3</accession>
<dbReference type="AlphaFoldDB" id="A0A136IPG3"/>
<sequence>MSTATTYPNIWRKRHNLTAWILQLLASLAMAGLSVFLIVASTIDRYVFRPRMLTGVSLLVYALVTIALVIVEIVKFSRGRLSPVLLIATATTKTVLWGVYVLQSIISAAVGGVDFIMFPITIVLMATAISQLAIADKFHRKGVAESGLGHEGGHKASV</sequence>
<keyword evidence="1" id="KW-1133">Transmembrane helix</keyword>
<evidence type="ECO:0000313" key="2">
    <source>
        <dbReference type="EMBL" id="KXJ86811.1"/>
    </source>
</evidence>
<dbReference type="EMBL" id="KQ964265">
    <property type="protein sequence ID" value="KXJ86811.1"/>
    <property type="molecule type" value="Genomic_DNA"/>
</dbReference>
<keyword evidence="1" id="KW-0472">Membrane</keyword>
<dbReference type="OrthoDB" id="5211263at2759"/>
<keyword evidence="1" id="KW-0812">Transmembrane</keyword>
<feature type="transmembrane region" description="Helical" evidence="1">
    <location>
        <begin position="20"/>
        <end position="40"/>
    </location>
</feature>
<feature type="transmembrane region" description="Helical" evidence="1">
    <location>
        <begin position="52"/>
        <end position="71"/>
    </location>
</feature>
<protein>
    <recommendedName>
        <fullName evidence="4">MARVEL domain-containing protein</fullName>
    </recommendedName>
</protein>
<evidence type="ECO:0008006" key="4">
    <source>
        <dbReference type="Google" id="ProtNLM"/>
    </source>
</evidence>
<proteinExistence type="predicted"/>
<keyword evidence="3" id="KW-1185">Reference proteome</keyword>
<dbReference type="InParanoid" id="A0A136IPG3"/>
<dbReference type="Proteomes" id="UP000070501">
    <property type="component" value="Unassembled WGS sequence"/>
</dbReference>
<organism evidence="2 3">
    <name type="scientific">Microdochium bolleyi</name>
    <dbReference type="NCBI Taxonomy" id="196109"/>
    <lineage>
        <taxon>Eukaryota</taxon>
        <taxon>Fungi</taxon>
        <taxon>Dikarya</taxon>
        <taxon>Ascomycota</taxon>
        <taxon>Pezizomycotina</taxon>
        <taxon>Sordariomycetes</taxon>
        <taxon>Xylariomycetidae</taxon>
        <taxon>Xylariales</taxon>
        <taxon>Microdochiaceae</taxon>
        <taxon>Microdochium</taxon>
    </lineage>
</organism>